<sequence length="67" mass="7564">VRAVTLTQVIKVTTLTLDVKAVTLGNECIILESDNKFNYRIMAMFPKALKADIKQKNRDGFIAHLML</sequence>
<gene>
    <name evidence="1" type="primary">ORF153446</name>
</gene>
<dbReference type="AlphaFoldDB" id="A0A0B7B2P9"/>
<name>A0A0B7B2P9_9EUPU</name>
<dbReference type="EMBL" id="HACG01039525">
    <property type="protein sequence ID" value="CEK86390.1"/>
    <property type="molecule type" value="Transcribed_RNA"/>
</dbReference>
<feature type="non-terminal residue" evidence="1">
    <location>
        <position position="1"/>
    </location>
</feature>
<reference evidence="1" key="1">
    <citation type="submission" date="2014-12" db="EMBL/GenBank/DDBJ databases">
        <title>Insight into the proteome of Arion vulgaris.</title>
        <authorList>
            <person name="Aradska J."/>
            <person name="Bulat T."/>
            <person name="Smidak R."/>
            <person name="Sarate P."/>
            <person name="Gangsoo J."/>
            <person name="Sialana F."/>
            <person name="Bilban M."/>
            <person name="Lubec G."/>
        </authorList>
    </citation>
    <scope>NUCLEOTIDE SEQUENCE</scope>
    <source>
        <tissue evidence="1">Skin</tissue>
    </source>
</reference>
<proteinExistence type="predicted"/>
<evidence type="ECO:0000313" key="1">
    <source>
        <dbReference type="EMBL" id="CEK86390.1"/>
    </source>
</evidence>
<protein>
    <submittedName>
        <fullName evidence="1">Uncharacterized protein</fullName>
    </submittedName>
</protein>
<organism evidence="1">
    <name type="scientific">Arion vulgaris</name>
    <dbReference type="NCBI Taxonomy" id="1028688"/>
    <lineage>
        <taxon>Eukaryota</taxon>
        <taxon>Metazoa</taxon>
        <taxon>Spiralia</taxon>
        <taxon>Lophotrochozoa</taxon>
        <taxon>Mollusca</taxon>
        <taxon>Gastropoda</taxon>
        <taxon>Heterobranchia</taxon>
        <taxon>Euthyneura</taxon>
        <taxon>Panpulmonata</taxon>
        <taxon>Eupulmonata</taxon>
        <taxon>Stylommatophora</taxon>
        <taxon>Helicina</taxon>
        <taxon>Arionoidea</taxon>
        <taxon>Arionidae</taxon>
        <taxon>Arion</taxon>
    </lineage>
</organism>
<accession>A0A0B7B2P9</accession>